<sequence length="421" mass="43837">MECPRCGAQLPDVAHFCHRCGHDMTHPDEAKRKSFAVKPDEPVASFALVSTIMPRGAGEKPQTYRLALVIALTAALVAAIFGALPIAVLIAAFSVPIVYIVYIYDVNLWEDQPVPVTVLAFILTGGLAAVFLAILKSLGLLAAATPVNDVDGISLGGIGAGPLLTALIVVPVVGELIRQIGPVILASRPAFDDLMDGLTFGIIAGVAYSTADTLVRHWPSLTGGFIESSDPGTWVSLIFLEGFVKPLLIGTATGIACAEFSGLGEGYDGFTGRYVRGLAEAIVANVLYSGGVYLLGLVSDPTMRVMLQVIWGLLILGVLIIRVRNVLHHGLMEGALEASARSGVGPHEGVGADGQLEFCPKCEMPLIAHAAFCSACGTSTRTRSKANRAGAALAPVGSVAESRGIPAGEAASTSQDEEEAR</sequence>
<accession>A0A553JXX4</accession>
<keyword evidence="5" id="KW-1185">Reference proteome</keyword>
<keyword evidence="2" id="KW-0812">Transmembrane</keyword>
<feature type="transmembrane region" description="Helical" evidence="2">
    <location>
        <begin position="116"/>
        <end position="135"/>
    </location>
</feature>
<feature type="transmembrane region" description="Helical" evidence="2">
    <location>
        <begin position="155"/>
        <end position="177"/>
    </location>
</feature>
<dbReference type="OrthoDB" id="3722165at2"/>
<organism evidence="4 5">
    <name type="scientific">Tessaracoccus rhinocerotis</name>
    <dbReference type="NCBI Taxonomy" id="1689449"/>
    <lineage>
        <taxon>Bacteria</taxon>
        <taxon>Bacillati</taxon>
        <taxon>Actinomycetota</taxon>
        <taxon>Actinomycetes</taxon>
        <taxon>Propionibacteriales</taxon>
        <taxon>Propionibacteriaceae</taxon>
        <taxon>Tessaracoccus</taxon>
    </lineage>
</organism>
<feature type="transmembrane region" description="Helical" evidence="2">
    <location>
        <begin position="305"/>
        <end position="323"/>
    </location>
</feature>
<feature type="transmembrane region" description="Helical" evidence="2">
    <location>
        <begin position="63"/>
        <end position="80"/>
    </location>
</feature>
<protein>
    <submittedName>
        <fullName evidence="4">Zinc-ribbon domain-containing protein</fullName>
    </submittedName>
</protein>
<reference evidence="4 5" key="1">
    <citation type="submission" date="2019-07" db="EMBL/GenBank/DDBJ databases">
        <authorList>
            <person name="Zhou L.-Y."/>
        </authorList>
    </citation>
    <scope>NUCLEOTIDE SEQUENCE [LARGE SCALE GENOMIC DNA]</scope>
    <source>
        <strain evidence="4 5">YIM 101269</strain>
    </source>
</reference>
<feature type="region of interest" description="Disordered" evidence="1">
    <location>
        <begin position="387"/>
        <end position="421"/>
    </location>
</feature>
<keyword evidence="2" id="KW-0472">Membrane</keyword>
<feature type="transmembrane region" description="Helical" evidence="2">
    <location>
        <begin position="278"/>
        <end position="299"/>
    </location>
</feature>
<dbReference type="EMBL" id="VKKG01000005">
    <property type="protein sequence ID" value="TRY17304.1"/>
    <property type="molecule type" value="Genomic_DNA"/>
</dbReference>
<name>A0A553JXX4_9ACTN</name>
<dbReference type="Pfam" id="PF13240">
    <property type="entry name" value="Zn_Ribbon_1"/>
    <property type="match status" value="1"/>
</dbReference>
<dbReference type="RefSeq" id="WP_143938768.1">
    <property type="nucleotide sequence ID" value="NZ_VKKG01000005.1"/>
</dbReference>
<dbReference type="Proteomes" id="UP000317638">
    <property type="component" value="Unassembled WGS sequence"/>
</dbReference>
<evidence type="ECO:0000256" key="2">
    <source>
        <dbReference type="SAM" id="Phobius"/>
    </source>
</evidence>
<dbReference type="AlphaFoldDB" id="A0A553JXX4"/>
<feature type="domain" description="Zinc-ribbon" evidence="3">
    <location>
        <begin position="3"/>
        <end position="22"/>
    </location>
</feature>
<evidence type="ECO:0000313" key="5">
    <source>
        <dbReference type="Proteomes" id="UP000317638"/>
    </source>
</evidence>
<dbReference type="InterPro" id="IPR026870">
    <property type="entry name" value="Zinc_ribbon_dom"/>
</dbReference>
<comment type="caution">
    <text evidence="4">The sequence shown here is derived from an EMBL/GenBank/DDBJ whole genome shotgun (WGS) entry which is preliminary data.</text>
</comment>
<evidence type="ECO:0000313" key="4">
    <source>
        <dbReference type="EMBL" id="TRY17304.1"/>
    </source>
</evidence>
<evidence type="ECO:0000259" key="3">
    <source>
        <dbReference type="Pfam" id="PF13240"/>
    </source>
</evidence>
<proteinExistence type="predicted"/>
<evidence type="ECO:0000256" key="1">
    <source>
        <dbReference type="SAM" id="MobiDB-lite"/>
    </source>
</evidence>
<gene>
    <name evidence="4" type="ORF">FOJ82_12180</name>
</gene>
<keyword evidence="2" id="KW-1133">Transmembrane helix</keyword>